<dbReference type="PANTHER" id="PTHR42718">
    <property type="entry name" value="MAJOR FACILITATOR SUPERFAMILY MULTIDRUG TRANSPORTER MFSC"/>
    <property type="match status" value="1"/>
</dbReference>
<feature type="transmembrane region" description="Helical" evidence="5">
    <location>
        <begin position="28"/>
        <end position="55"/>
    </location>
</feature>
<proteinExistence type="predicted"/>
<organism evidence="7 8">
    <name type="scientific">Alternaria tenuissima</name>
    <dbReference type="NCBI Taxonomy" id="119927"/>
    <lineage>
        <taxon>Eukaryota</taxon>
        <taxon>Fungi</taxon>
        <taxon>Dikarya</taxon>
        <taxon>Ascomycota</taxon>
        <taxon>Pezizomycotina</taxon>
        <taxon>Dothideomycetes</taxon>
        <taxon>Pleosporomycetidae</taxon>
        <taxon>Pleosporales</taxon>
        <taxon>Pleosporineae</taxon>
        <taxon>Pleosporaceae</taxon>
        <taxon>Alternaria</taxon>
        <taxon>Alternaria sect. Alternaria</taxon>
        <taxon>Alternaria alternata complex</taxon>
    </lineage>
</organism>
<feature type="domain" description="Major facilitator superfamily (MFS) profile" evidence="6">
    <location>
        <begin position="28"/>
        <end position="488"/>
    </location>
</feature>
<dbReference type="GO" id="GO:0016020">
    <property type="term" value="C:membrane"/>
    <property type="evidence" value="ECO:0007669"/>
    <property type="project" value="UniProtKB-SubCell"/>
</dbReference>
<feature type="transmembrane region" description="Helical" evidence="5">
    <location>
        <begin position="67"/>
        <end position="85"/>
    </location>
</feature>
<name>A0A4V1WN58_9PLEO</name>
<dbReference type="Proteomes" id="UP000292402">
    <property type="component" value="Unassembled WGS sequence"/>
</dbReference>
<protein>
    <submittedName>
        <fullName evidence="7">Drug resistance protein</fullName>
    </submittedName>
</protein>
<comment type="caution">
    <text evidence="7">The sequence shown here is derived from an EMBL/GenBank/DDBJ whole genome shotgun (WGS) entry which is preliminary data.</text>
</comment>
<feature type="transmembrane region" description="Helical" evidence="5">
    <location>
        <begin position="331"/>
        <end position="355"/>
    </location>
</feature>
<dbReference type="InterPro" id="IPR036259">
    <property type="entry name" value="MFS_trans_sf"/>
</dbReference>
<keyword evidence="3 5" id="KW-1133">Transmembrane helix</keyword>
<dbReference type="CDD" id="cd17476">
    <property type="entry name" value="MFS_Amf1_MDR_like"/>
    <property type="match status" value="1"/>
</dbReference>
<keyword evidence="2 5" id="KW-0812">Transmembrane</keyword>
<evidence type="ECO:0000256" key="2">
    <source>
        <dbReference type="ARBA" id="ARBA00022692"/>
    </source>
</evidence>
<dbReference type="Gene3D" id="1.20.1250.20">
    <property type="entry name" value="MFS general substrate transporter like domains"/>
    <property type="match status" value="2"/>
</dbReference>
<dbReference type="SUPFAM" id="SSF103473">
    <property type="entry name" value="MFS general substrate transporter"/>
    <property type="match status" value="1"/>
</dbReference>
<feature type="transmembrane region" description="Helical" evidence="5">
    <location>
        <begin position="189"/>
        <end position="208"/>
    </location>
</feature>
<feature type="transmembrane region" description="Helical" evidence="5">
    <location>
        <begin position="464"/>
        <end position="485"/>
    </location>
</feature>
<dbReference type="EMBL" id="PDXA01000015">
    <property type="protein sequence ID" value="RYN51870.1"/>
    <property type="molecule type" value="Genomic_DNA"/>
</dbReference>
<dbReference type="PROSITE" id="PS50850">
    <property type="entry name" value="MFS"/>
    <property type="match status" value="1"/>
</dbReference>
<dbReference type="PANTHER" id="PTHR42718:SF1">
    <property type="entry name" value="LOW AFFINITY AMMONIUM TRANSPORTER"/>
    <property type="match status" value="1"/>
</dbReference>
<evidence type="ECO:0000313" key="7">
    <source>
        <dbReference type="EMBL" id="RYN51870.1"/>
    </source>
</evidence>
<sequence length="509" mass="55381">MGKKDNAKGMGNQNQTPVTQNMSLSREIIFVATICTAQLYAQAGIGQTISIIYIIGDSLHITNALELPWLIAGYSLTVGTFIMFSGRLGDLYGYKKLLIIGFAWYAAWSFVSGFAVWSNKVLFIFSRVLAGIGPAICLPNALAILGSSYPPGKRKSMVFAIFAATAPSGVVGGACFAGIFHLAWWPWTFWSFGIAVLCSIGLTYFFVPDPPPRLSGKAHQSFSDHLIELDAYGAIMGISGLVLFNFAWNQAAISGWASPQCISTLSLGVACMFLFAWIEIRWAPAPLIPFRALSTEHAFIVFAIFGGWASFGVWFYYTWLFVLEIRGTPPLLAVAYFSPCIISGGLASVTTGLLMHRLGPTFIMMLAMIAFIVGNILIAFWPTDQLYWGQLFVAMLIMPWGMDMSFPAATLVLSNTLPVEQQGVAASLINTVVNYSISIGLGFASTVEVNVNHNGAETELGYRGAMYMAIGLAGLGLLVSTAAFISRLQRSHKPLEIITRPWPKWNAEI</sequence>
<dbReference type="GO" id="GO:0022857">
    <property type="term" value="F:transmembrane transporter activity"/>
    <property type="evidence" value="ECO:0007669"/>
    <property type="project" value="InterPro"/>
</dbReference>
<keyword evidence="4 5" id="KW-0472">Membrane</keyword>
<evidence type="ECO:0000256" key="3">
    <source>
        <dbReference type="ARBA" id="ARBA00022989"/>
    </source>
</evidence>
<feature type="transmembrane region" description="Helical" evidence="5">
    <location>
        <begin position="97"/>
        <end position="117"/>
    </location>
</feature>
<feature type="transmembrane region" description="Helical" evidence="5">
    <location>
        <begin position="387"/>
        <end position="412"/>
    </location>
</feature>
<accession>A0A4V1WN58</accession>
<evidence type="ECO:0000256" key="4">
    <source>
        <dbReference type="ARBA" id="ARBA00023136"/>
    </source>
</evidence>
<feature type="transmembrane region" description="Helical" evidence="5">
    <location>
        <begin position="123"/>
        <end position="145"/>
    </location>
</feature>
<evidence type="ECO:0000256" key="5">
    <source>
        <dbReference type="SAM" id="Phobius"/>
    </source>
</evidence>
<feature type="transmembrane region" description="Helical" evidence="5">
    <location>
        <begin position="157"/>
        <end position="183"/>
    </location>
</feature>
<evidence type="ECO:0000259" key="6">
    <source>
        <dbReference type="PROSITE" id="PS50850"/>
    </source>
</evidence>
<feature type="transmembrane region" description="Helical" evidence="5">
    <location>
        <begin position="254"/>
        <end position="278"/>
    </location>
</feature>
<feature type="transmembrane region" description="Helical" evidence="5">
    <location>
        <begin position="424"/>
        <end position="444"/>
    </location>
</feature>
<reference evidence="8" key="1">
    <citation type="journal article" date="2019" name="bioRxiv">
        <title>Genomics, evolutionary history and diagnostics of the Alternaria alternata species group including apple and Asian pear pathotypes.</title>
        <authorList>
            <person name="Armitage A.D."/>
            <person name="Cockerton H.M."/>
            <person name="Sreenivasaprasad S."/>
            <person name="Woodhall J.W."/>
            <person name="Lane C.R."/>
            <person name="Harrison R.J."/>
            <person name="Clarkson J.P."/>
        </authorList>
    </citation>
    <scope>NUCLEOTIDE SEQUENCE [LARGE SCALE GENOMIC DNA]</scope>
    <source>
        <strain evidence="8">FERA 1082</strain>
    </source>
</reference>
<dbReference type="InterPro" id="IPR011701">
    <property type="entry name" value="MFS"/>
</dbReference>
<gene>
    <name evidence="7" type="ORF">AA0114_g5454</name>
</gene>
<dbReference type="Pfam" id="PF07690">
    <property type="entry name" value="MFS_1"/>
    <property type="match status" value="1"/>
</dbReference>
<dbReference type="AlphaFoldDB" id="A0A4V1WN58"/>
<dbReference type="InterPro" id="IPR020846">
    <property type="entry name" value="MFS_dom"/>
</dbReference>
<evidence type="ECO:0000313" key="8">
    <source>
        <dbReference type="Proteomes" id="UP000292402"/>
    </source>
</evidence>
<comment type="subcellular location">
    <subcellularLocation>
        <location evidence="1">Membrane</location>
        <topology evidence="1">Multi-pass membrane protein</topology>
    </subcellularLocation>
</comment>
<feature type="transmembrane region" description="Helical" evidence="5">
    <location>
        <begin position="362"/>
        <end position="381"/>
    </location>
</feature>
<feature type="transmembrane region" description="Helical" evidence="5">
    <location>
        <begin position="229"/>
        <end position="248"/>
    </location>
</feature>
<evidence type="ECO:0000256" key="1">
    <source>
        <dbReference type="ARBA" id="ARBA00004141"/>
    </source>
</evidence>
<feature type="transmembrane region" description="Helical" evidence="5">
    <location>
        <begin position="299"/>
        <end position="319"/>
    </location>
</feature>